<dbReference type="InterPro" id="IPR045851">
    <property type="entry name" value="AMP-bd_C_sf"/>
</dbReference>
<dbReference type="PANTHER" id="PTHR45527">
    <property type="entry name" value="NONRIBOSOMAL PEPTIDE SYNTHETASE"/>
    <property type="match status" value="1"/>
</dbReference>
<dbReference type="Gene3D" id="3.30.300.30">
    <property type="match status" value="5"/>
</dbReference>
<dbReference type="FunFam" id="3.40.50.12780:FF:000014">
    <property type="entry name" value="Nonribosomal peptide synthetase 1"/>
    <property type="match status" value="2"/>
</dbReference>
<keyword evidence="3" id="KW-0436">Ligase</keyword>
<dbReference type="InterPro" id="IPR023213">
    <property type="entry name" value="CAT-like_dom_sf"/>
</dbReference>
<dbReference type="InterPro" id="IPR020806">
    <property type="entry name" value="PKS_PP-bd"/>
</dbReference>
<feature type="domain" description="Carrier" evidence="7">
    <location>
        <begin position="2995"/>
        <end position="3071"/>
    </location>
</feature>
<evidence type="ECO:0000256" key="4">
    <source>
        <dbReference type="ARBA" id="ARBA00022737"/>
    </source>
</evidence>
<proteinExistence type="inferred from homology"/>
<keyword evidence="2" id="KW-0597">Phosphoprotein</keyword>
<dbReference type="SUPFAM" id="SSF53335">
    <property type="entry name" value="S-adenosyl-L-methionine-dependent methyltransferases"/>
    <property type="match status" value="1"/>
</dbReference>
<dbReference type="InterPro" id="IPR006162">
    <property type="entry name" value="Ppantetheine_attach_site"/>
</dbReference>
<dbReference type="SUPFAM" id="SSF52777">
    <property type="entry name" value="CoA-dependent acyltransferases"/>
    <property type="match status" value="9"/>
</dbReference>
<sequence>MEPLETTESYGLNHSQVDGLSKIELSKEIGDALEDRKLQITVTDLPSPASSKGSTVTPDHEMAADYWKEYFLDYKSTSFPTRPPTLQIPSLDCEAEHHFLRSASNLHSSATITFPAAWALIVSEMTNSNDVVFGITIAENTANVEENLYPCSDTRVFPIRILLDSETRTLDYLEAVRRKTRELISHQTIELSEVATLSPEARHACGFQTLLVINTLGSATPQITPEHTKKLQKYGRALVVEIFPGPTKAKVKASFDSSIIEFSIVERLLKRLSLVTEQFDHVDPEKSLAHIQTVTPEDIEQIWRRNYVSFPSVEKCCHEAIEHLARILPSAPAVCAWDGELTYSELNQKATSLSNYLVQRGVLSDTLIPLCFEKSVWTPVAMLAVLKAGGGFVLLDPALPKKRLQIMVQQIGAQLILSSDSTKELSSQLVAEVVAVNKDMFMRHGVLLDENDKGHATTAPGSSTAFVVFTSGSTGVPKGVKITHSNLASVFVQNQSLYGCTPASRIYDFASYSFTISVTNFFMALTSGGCLCIPNNEERQLDFPASFSSLRANTVILTPSVAATISPHTVPDLELLVFVGEPVRKKDYLPWLGRTKILTGYGNSECTTCVTLNSETTSSVMKESTNYDLEQVVHIGQAKNAVAWVVDRDNYQRILPTGCIGELLIESPLISPGYIGNPTQTEIAFVNTPGWLREGAPKYGGREGRLYKTGDLVMQTEDGNLTYIGRKDAQRKIRGQRIELGEIEYWIQRSIPGLTRVVVETITSYTVESKPILVAFIVLNHGKECHIQNEKKPIVLQISKEVEDIMMEHLPSYMVPRVFFRLTEIPMTPTGKTDRRLLRDIGASCHIDVTGGLGEAAGPKREPTTQFEQKIRKIWAQVLSIEEKKIGLDDSFLQLGGDSVSVIKVVGGAHKIGIKLTAANILRHPRLQEVAAGAMKISEEKERIAPFSLLGDCVNAESLIEDIANRYQIRSGSIEDVFPCTPLQEGLIVLSTKRPGDYVMQTTIEICHQISIPKLRQAWEEVSRKMSLLRTRIIQHGDIGIAQIVLDEPITWSEASDLTTYLESDRKRPMELGQPLIRYALVRDGSGNVSHLVWTAHHAVYDGWSMPLIIDAVNKAYLGDTLDEQPPFQRFIRYTRGKTDEKETLYWQQCLEDYESVSFPLTKSSIQEPTADTMLERHIPRSESMRTLGITDSSIIRAAWAIIAGQISDTTDVVFGVTVSGRNAPVDQIDEMVGPAIASVPVRIKLAADQSVGDYLKTVQQQTTDMIPYEQTGLQNIARLSRGSQRACGFQTLLIVQPQDNRCIQDEIGTWSLADQDQWLNTYALTLDLYLSDDMIITRAYFDSTIIHPWVMEKLLGRLEFVMEQFGTSPAQTLGNLSLITQEEVNDIWVWNSEVPKPVQRCVHDMISQRAHIAPDAPAICSWDGKLSYGELDDLSTKLAKRLVRTGPILRTVVPLVFEKSMWTQVAALGVLKAGAAFLLIDPSLPERRLDAIFRQINPGLAVSSYQHRTRALQLCANVVSIGPDFFLGDDEDSALKLPMSISKSLMYVIFTSGSTGTPKGVMVNHENMAAAIHYQNSGMGYASRSRVYDFASYSFDVCIENIFQTLAAGGCLCVPRDEDRKDRLIRSITSLKANFIQLTPSIARILNPRDLSGLDTLLFGGEEVHATDILPWQGKVRIINTYGPSECTPTSTFNGNFDIIDNATRIGTGFGVNTWVVDSENHDHLVPPGCTGELLLEGPLVGPGYYADEEKTMAAFIEDPKWLTMGSYSKPGRHGRLYKTGDIVRYNVDGSLTFVGRKDNQVKIRGQRVEPGEIEHHVQKQMPGCEIAIEPISPKGNDDTKMIAAFIQLDSTNKVALFSDQTVGAHSAAEVFFPADVHEKLAEQLPSYFLPEIYFSVPEIPMTPSGKKDRKALCAIGSSFTMQQLVELQVLSFASGPKRLPSTNMEIKLRDLWVRLLQLEPETIGIDDNFFRLGGDSIIAMKLVEEARKEGIKITVANIFQHPKLVDLASIDAGVISKFNLEDITPFSLLSPDADVEQVRLDAATSCGIDTTRIDDLYPCSALQEGLMSLTAKKAGDYTVQIVLVLRTDVDEIAFCSAWDEVVQCTPALRTTIIHDGSLGFLQAVVRREIEWISRHGSLEDYLKQDKMIPMELGKPLARYALVSNRSSNSRWFVWTIHHAIYDGWSQPRILDAVEQTYAGASCKKKAGFNAFIKYLGQQEQEKEQRYWKDYLSDCQATLFPSLPSTIHQPAADTTVEHHCLPLPKTDSNVTASTLMRAAWAVVSRQHAGSDDVVFGTTLTGRTIPVAGIQDVIGPTIATVPVRVHVTDTQTVFDFLKEIQNQATEMIPFEQTGLQRIRKMGPDAQHACEFQTLLVVQPEDFTTHALMLQCALGSAGIHIVATFDSRILEGWIVRKILKQFDFVVQQLAKASPRDKLMSIETLPEEDRQEIWERNHNLPPSIEHCLHDLFAFQAGTRPAAPAICAWNGELTYLEVDRLSDKIVDQLLEQGIQAEEVIPLFFEKSVWTAVAMLAVLKSGGTLVLLDPAQGSSRLRTIVKQTNARMILSSEHNVEQCVQFQCHILTVGPHLYNQKEMCPRPARPQVDPSSAAYLVFTSGSTGIPKAVVTPHASLSSAIHYQSQHLGLGEDTRLFDFASYSFDLAVYNALATFAVGGCLCVPSEDDRKGNLAATMAQMKVTVTDLTPSVARLIDPYLVPTLKTLMLAGEALGIEDVVRWSNRVQLINIYGPAECAPMATINRCGDDPARSIRIGKGIGTVTWLVDPSDHNKLSGTGQIGELLLEGPLLARGYFHDPERTALGFIDDPQWLLEGSSSKYLGRRGRLYKTGDLAFYNEDGSLSYVGRKDNQVKLRGQRVELGEVEYHLRESFPDVKKIAAEVIVPHGENPTPMLAAFMLNERKEIEAESVQIMHVSNYILDTLHQSLPGYMVPAVFLLISQLPMTASDKVDRKSLREIGASISTKKLAEMRTEGQQNKRMPSTKAEQTLQQLWSRVLNIPLESIGLDDSFFHLGGDSIVAMKLVAEARKAGLGLVVADIFKHPRLSALSDCGLHSASNTSSSVPRLQHSTPVEQSFAQGRLWFLEQLYPGLDAYHMPLTVRLKGVLRVDALNVALQTLENRHETLRTTFFTNEGVSMQKVEPFTAKEIRIVDIVEQDLSEAVRQDHTKLFDLTKSPGWRVSLFRISQNDHVLSIVMHHIISDGWSMEVLGRELSQFYSASVRGQHPLTNIQPLPVQYRDFSAWQKQPNQLTEHARQLDYWITKLQTSRPAEFLCDKARPAALSGRASVQKLQIEGSLFADLKAFCQTHGVTVFVALLSAFRATHFRLTGQSDATIGAPNANRDLWELKDMIGFFVNVQCLRISVEEHSFEELVQHVHDTVVASLANQDVPFERIVAKLQKDRDLSRHPIVQIVVAVHSQHDLGKLALEGVESEIMPGTDTSRFDLECHFFQEMASVRAEIMYSTDLYSEKSISNMLSVFKTVLTEGLRQPGIKIATLPLLTDDAICGLSHLNLISMKQSPYPRDSSIVDIFRTESTAHPSRIAVRDPRGELTYAELDTLSDRLAQWLVRRSLPPETLVGVFASRSCQAIVAILGILKANLAYLPFDVKVPATRMQTICASMPVQKLILVGPNVCIPNIEMQNVELALVDEILAMQGFKESLTQSLETIPKPSATSLAYVLFTSGSTGQPKGVMVEHRGIVRLAKHDRIEQFPKASATAHMANLAFDGSSWEIYTCLLNGGTLVCIDAMTVLDQDALLQTFVFNEIKVAFLTPALLKQCLIDSPTTIEKLESLLVAGDKADSKDLASAQRLVKGTVFNAYGPTENSVMSTLYKFDENEACINGVPIGTSISNSAAYVMDPELRLVPLGVVGELVVAGDGVARGYTDPKRNIDRFVTMEIEGQAVEGYRTGDYVRYRPTDGQMEFFGRIDGQIKIRGNRVELGEIESAMRSLRSVSEAVTILQRHEENDAYLAGFITIHEGEQAEDDQPGQSDESQHVEAWEERFDSEQYAGISNLRPETVGRDFIGWTSMYDGSDIPKPEMNEWLDATIEAIQTACGHDLGKVLEIGSGSGMILFNLPTSLESYVGIEPSKTAVEFITKTARSIPALSSKVLMYKATAADIGRFASPIVANTVIFNSVVQYFPSQDYLFNVLKQILELDGVKTIFLGDIRSQAMQEEFLATRAFRMTGGNASKDDLRRMMVDLGRVELELLVAPTFFTNLSNRLPRITHVEILPKKMKAINELSCYRYDVVIHVRHHGGQEMDIRDFEGDCIDFRERNLDRETLVECLRSSKLSTVPRNLAVHNIPYSKNVFGRCLLDTLNKTESNPCEPQNWSSTIGQQVENFHSLHALDLVEIAKNAGYEVEFSWNRQLSTKGGVDAIFYHHQPNGKIRPKFRFPNDHSNQSLESMSNHPVRNQIIQKVPKQLHDLLQGQLPSYMVPRSIVVLDTMPINENGKIDRKALAKILSKRPQLDRDAPMQQPKTESEKQMQAIWAQVLAVDSSLIGLNDNFFKIGGNSISAMKVVAGARKVGLHIVVADVFRHESLGKLCANLKTEAINVNQEVEADLFAHRSPPLDLVREIESLKVGIDAGSIERIHPLTDYQAKWVEDGTINGQFCNYFFLDLGHDIDLTRLEKSCDMVLKKFSMLRACFLSLSGRFWQVTLKEIRGSFSVEQVDGDFDVAFDNFCMKDSRNIVVTAPPVNFVVLHHRLHGKRLVFRLSHAQYDGLCLPRVVETLGGYYDNVAGPDVRDFTLFLSHASRCRDESIKYWKNLLQGSSLTTIQPLQTRLLPSGPPSNDRPQWFQAQSEAMLPKLPGNITSAILASAAWAILHSRLVEQRDVTFGHLVAGRNSSLQGIEQVIGPCLNIVPVRVKLPSMIDVMDLLSLIQEQFISHGEADSLGFRDIMKHCTDWQESNEFDIVLHHQNIDEHPSFKFAGKESNMGFFIPRDGLPPAKLYLIVYPLGDRLRIDLRTHTHALSNKVAFLIVKTLAEIVKRLVAGLEKGKPVNVNDIVLGF</sequence>
<dbReference type="OrthoDB" id="416786at2759"/>
<evidence type="ECO:0000313" key="8">
    <source>
        <dbReference type="EMBL" id="KAH7112490.1"/>
    </source>
</evidence>
<dbReference type="CDD" id="cd05930">
    <property type="entry name" value="A_NRPS"/>
    <property type="match status" value="1"/>
</dbReference>
<dbReference type="FunFam" id="3.30.300.30:FF:000015">
    <property type="entry name" value="Nonribosomal peptide synthase SidD"/>
    <property type="match status" value="3"/>
</dbReference>
<dbReference type="CDD" id="cd19531">
    <property type="entry name" value="LCL_NRPS-like"/>
    <property type="match status" value="1"/>
</dbReference>
<dbReference type="SUPFAM" id="SSF47336">
    <property type="entry name" value="ACP-like"/>
    <property type="match status" value="4"/>
</dbReference>
<dbReference type="Gene3D" id="3.40.50.980">
    <property type="match status" value="4"/>
</dbReference>
<evidence type="ECO:0000256" key="1">
    <source>
        <dbReference type="ARBA" id="ARBA00022450"/>
    </source>
</evidence>
<dbReference type="Pfam" id="PF00501">
    <property type="entry name" value="AMP-binding"/>
    <property type="match status" value="4"/>
</dbReference>
<dbReference type="Gene3D" id="3.40.50.150">
    <property type="entry name" value="Vaccinia Virus protein VP39"/>
    <property type="match status" value="1"/>
</dbReference>
<dbReference type="PANTHER" id="PTHR45527:SF3">
    <property type="entry name" value="SIDEROPHORE SYNTHETASE (EUROFUNG)"/>
    <property type="match status" value="1"/>
</dbReference>
<evidence type="ECO:0000256" key="3">
    <source>
        <dbReference type="ARBA" id="ARBA00022598"/>
    </source>
</evidence>
<dbReference type="Gene3D" id="1.10.1200.10">
    <property type="entry name" value="ACP-like"/>
    <property type="match status" value="4"/>
</dbReference>
<dbReference type="PROSITE" id="PS00012">
    <property type="entry name" value="PHOSPHOPANTETHEINE"/>
    <property type="match status" value="4"/>
</dbReference>
<dbReference type="Gene3D" id="3.40.50.12780">
    <property type="entry name" value="N-terminal domain of ligase-like"/>
    <property type="match status" value="2"/>
</dbReference>
<evidence type="ECO:0000256" key="6">
    <source>
        <dbReference type="ARBA" id="ARBA00029454"/>
    </source>
</evidence>
<name>A0A9P9IAI5_9PLEO</name>
<feature type="domain" description="Carrier" evidence="7">
    <location>
        <begin position="862"/>
        <end position="938"/>
    </location>
</feature>
<dbReference type="InterPro" id="IPR000873">
    <property type="entry name" value="AMP-dep_synth/lig_dom"/>
</dbReference>
<dbReference type="FunFam" id="3.30.559.30:FF:000003">
    <property type="entry name" value="Nonribosomal peptide synthase SidD"/>
    <property type="match status" value="2"/>
</dbReference>
<dbReference type="Proteomes" id="UP000700596">
    <property type="component" value="Unassembled WGS sequence"/>
</dbReference>
<dbReference type="Gene3D" id="3.30.559.10">
    <property type="entry name" value="Chloramphenicol acetyltransferase-like domain"/>
    <property type="match status" value="4"/>
</dbReference>
<accession>A0A9P9IAI5</accession>
<keyword evidence="9" id="KW-1185">Reference proteome</keyword>
<keyword evidence="1" id="KW-0596">Phosphopantetheine</keyword>
<keyword evidence="4" id="KW-0677">Repeat</keyword>
<dbReference type="InterPro" id="IPR010071">
    <property type="entry name" value="AA_adenyl_dom"/>
</dbReference>
<dbReference type="SMART" id="SM00823">
    <property type="entry name" value="PKS_PP"/>
    <property type="match status" value="4"/>
</dbReference>
<dbReference type="Pfam" id="PF00668">
    <property type="entry name" value="Condensation"/>
    <property type="match status" value="4"/>
</dbReference>
<dbReference type="InterPro" id="IPR020845">
    <property type="entry name" value="AMP-binding_CS"/>
</dbReference>
<dbReference type="Gene3D" id="3.30.559.30">
    <property type="entry name" value="Nonribosomal peptide synthetase, condensation domain"/>
    <property type="match status" value="5"/>
</dbReference>
<dbReference type="GO" id="GO:0005737">
    <property type="term" value="C:cytoplasm"/>
    <property type="evidence" value="ECO:0007669"/>
    <property type="project" value="TreeGrafter"/>
</dbReference>
<dbReference type="PROSITE" id="PS00455">
    <property type="entry name" value="AMP_BINDING"/>
    <property type="match status" value="4"/>
</dbReference>
<dbReference type="SUPFAM" id="SSF56801">
    <property type="entry name" value="Acetyl-CoA synthetase-like"/>
    <property type="match status" value="4"/>
</dbReference>
<reference evidence="8" key="1">
    <citation type="journal article" date="2021" name="Nat. Commun.">
        <title>Genetic determinants of endophytism in the Arabidopsis root mycobiome.</title>
        <authorList>
            <person name="Mesny F."/>
            <person name="Miyauchi S."/>
            <person name="Thiergart T."/>
            <person name="Pickel B."/>
            <person name="Atanasova L."/>
            <person name="Karlsson M."/>
            <person name="Huettel B."/>
            <person name="Barry K.W."/>
            <person name="Haridas S."/>
            <person name="Chen C."/>
            <person name="Bauer D."/>
            <person name="Andreopoulos W."/>
            <person name="Pangilinan J."/>
            <person name="LaButti K."/>
            <person name="Riley R."/>
            <person name="Lipzen A."/>
            <person name="Clum A."/>
            <person name="Drula E."/>
            <person name="Henrissat B."/>
            <person name="Kohler A."/>
            <person name="Grigoriev I.V."/>
            <person name="Martin F.M."/>
            <person name="Hacquard S."/>
        </authorList>
    </citation>
    <scope>NUCLEOTIDE SEQUENCE</scope>
    <source>
        <strain evidence="8">MPI-CAGE-CH-0243</strain>
    </source>
</reference>
<dbReference type="InterPro" id="IPR036736">
    <property type="entry name" value="ACP-like_sf"/>
</dbReference>
<dbReference type="CDD" id="cd19545">
    <property type="entry name" value="FUM14_C_NRPS-like"/>
    <property type="match status" value="2"/>
</dbReference>
<dbReference type="CDD" id="cd19542">
    <property type="entry name" value="CT_NRPS-like"/>
    <property type="match status" value="1"/>
</dbReference>
<dbReference type="EMBL" id="JAGMWT010000021">
    <property type="protein sequence ID" value="KAH7112490.1"/>
    <property type="molecule type" value="Genomic_DNA"/>
</dbReference>
<evidence type="ECO:0000313" key="9">
    <source>
        <dbReference type="Proteomes" id="UP000700596"/>
    </source>
</evidence>
<dbReference type="CDD" id="cd05918">
    <property type="entry name" value="A_NRPS_SidN3_like"/>
    <property type="match status" value="3"/>
</dbReference>
<keyword evidence="5" id="KW-0843">Virulence</keyword>
<dbReference type="NCBIfam" id="NF003417">
    <property type="entry name" value="PRK04813.1"/>
    <property type="match status" value="5"/>
</dbReference>
<dbReference type="InterPro" id="IPR029063">
    <property type="entry name" value="SAM-dependent_MTases_sf"/>
</dbReference>
<dbReference type="InterPro" id="IPR001242">
    <property type="entry name" value="Condensation_dom"/>
</dbReference>
<dbReference type="GO" id="GO:0016874">
    <property type="term" value="F:ligase activity"/>
    <property type="evidence" value="ECO:0007669"/>
    <property type="project" value="UniProtKB-KW"/>
</dbReference>
<comment type="similarity">
    <text evidence="6">Belongs to the NRP synthetase family.</text>
</comment>
<evidence type="ECO:0000256" key="2">
    <source>
        <dbReference type="ARBA" id="ARBA00022553"/>
    </source>
</evidence>
<organism evidence="8 9">
    <name type="scientific">Dendryphion nanum</name>
    <dbReference type="NCBI Taxonomy" id="256645"/>
    <lineage>
        <taxon>Eukaryota</taxon>
        <taxon>Fungi</taxon>
        <taxon>Dikarya</taxon>
        <taxon>Ascomycota</taxon>
        <taxon>Pezizomycotina</taxon>
        <taxon>Dothideomycetes</taxon>
        <taxon>Pleosporomycetidae</taxon>
        <taxon>Pleosporales</taxon>
        <taxon>Torulaceae</taxon>
        <taxon>Dendryphion</taxon>
    </lineage>
</organism>
<dbReference type="InterPro" id="IPR042099">
    <property type="entry name" value="ANL_N_sf"/>
</dbReference>
<evidence type="ECO:0000259" key="7">
    <source>
        <dbReference type="PROSITE" id="PS50075"/>
    </source>
</evidence>
<dbReference type="NCBIfam" id="TIGR01733">
    <property type="entry name" value="AA-adenyl-dom"/>
    <property type="match status" value="4"/>
</dbReference>
<dbReference type="Gene3D" id="2.30.38.10">
    <property type="entry name" value="Luciferase, Domain 3"/>
    <property type="match status" value="2"/>
</dbReference>
<comment type="caution">
    <text evidence="8">The sequence shown here is derived from an EMBL/GenBank/DDBJ whole genome shotgun (WGS) entry which is preliminary data.</text>
</comment>
<dbReference type="FunFam" id="1.10.1200.10:FF:000005">
    <property type="entry name" value="Nonribosomal peptide synthetase 1"/>
    <property type="match status" value="3"/>
</dbReference>
<dbReference type="PROSITE" id="PS50075">
    <property type="entry name" value="CARRIER"/>
    <property type="match status" value="4"/>
</dbReference>
<dbReference type="GO" id="GO:0031177">
    <property type="term" value="F:phosphopantetheine binding"/>
    <property type="evidence" value="ECO:0007669"/>
    <property type="project" value="InterPro"/>
</dbReference>
<feature type="domain" description="Carrier" evidence="7">
    <location>
        <begin position="1941"/>
        <end position="2017"/>
    </location>
</feature>
<evidence type="ECO:0000256" key="5">
    <source>
        <dbReference type="ARBA" id="ARBA00023026"/>
    </source>
</evidence>
<dbReference type="InterPro" id="IPR009081">
    <property type="entry name" value="PP-bd_ACP"/>
</dbReference>
<feature type="domain" description="Carrier" evidence="7">
    <location>
        <begin position="4493"/>
        <end position="4569"/>
    </location>
</feature>
<dbReference type="Pfam" id="PF00550">
    <property type="entry name" value="PP-binding"/>
    <property type="match status" value="4"/>
</dbReference>
<protein>
    <recommendedName>
        <fullName evidence="7">Carrier domain-containing protein</fullName>
    </recommendedName>
</protein>
<dbReference type="GO" id="GO:0043041">
    <property type="term" value="P:amino acid activation for nonribosomal peptide biosynthetic process"/>
    <property type="evidence" value="ECO:0007669"/>
    <property type="project" value="TreeGrafter"/>
</dbReference>
<dbReference type="GO" id="GO:0044550">
    <property type="term" value="P:secondary metabolite biosynthetic process"/>
    <property type="evidence" value="ECO:0007669"/>
    <property type="project" value="TreeGrafter"/>
</dbReference>
<dbReference type="FunFam" id="3.30.300.30:FF:000084">
    <property type="entry name" value="Enniatin synthase"/>
    <property type="match status" value="1"/>
</dbReference>
<gene>
    <name evidence="8" type="ORF">B0J11DRAFT_597847</name>
</gene>